<sequence length="47" mass="5359">MPLKAKRRRMRNVQSGALRWGQRLLLIIAIFCALSRRQSSQTYAAAA</sequence>
<reference evidence="1 2" key="1">
    <citation type="journal article" date="2007" name="Nature">
        <title>Evolution of genes and genomes on the Drosophila phylogeny.</title>
        <authorList>
            <consortium name="Drosophila 12 Genomes Consortium"/>
            <person name="Clark A.G."/>
            <person name="Eisen M.B."/>
            <person name="Smith D.R."/>
            <person name="Bergman C.M."/>
            <person name="Oliver B."/>
            <person name="Markow T.A."/>
            <person name="Kaufman T.C."/>
            <person name="Kellis M."/>
            <person name="Gelbart W."/>
            <person name="Iyer V.N."/>
            <person name="Pollard D.A."/>
            <person name="Sackton T.B."/>
            <person name="Larracuente A.M."/>
            <person name="Singh N.D."/>
            <person name="Abad J.P."/>
            <person name="Abt D.N."/>
            <person name="Adryan B."/>
            <person name="Aguade M."/>
            <person name="Akashi H."/>
            <person name="Anderson W.W."/>
            <person name="Aquadro C.F."/>
            <person name="Ardell D.H."/>
            <person name="Arguello R."/>
            <person name="Artieri C.G."/>
            <person name="Barbash D.A."/>
            <person name="Barker D."/>
            <person name="Barsanti P."/>
            <person name="Batterham P."/>
            <person name="Batzoglou S."/>
            <person name="Begun D."/>
            <person name="Bhutkar A."/>
            <person name="Blanco E."/>
            <person name="Bosak S.A."/>
            <person name="Bradley R.K."/>
            <person name="Brand A.D."/>
            <person name="Brent M.R."/>
            <person name="Brooks A.N."/>
            <person name="Brown R.H."/>
            <person name="Butlin R.K."/>
            <person name="Caggese C."/>
            <person name="Calvi B.R."/>
            <person name="Bernardo de Carvalho A."/>
            <person name="Caspi A."/>
            <person name="Castrezana S."/>
            <person name="Celniker S.E."/>
            <person name="Chang J.L."/>
            <person name="Chapple C."/>
            <person name="Chatterji S."/>
            <person name="Chinwalla A."/>
            <person name="Civetta A."/>
            <person name="Clifton S.W."/>
            <person name="Comeron J.M."/>
            <person name="Costello J.C."/>
            <person name="Coyne J.A."/>
            <person name="Daub J."/>
            <person name="David R.G."/>
            <person name="Delcher A.L."/>
            <person name="Delehaunty K."/>
            <person name="Do C.B."/>
            <person name="Ebling H."/>
            <person name="Edwards K."/>
            <person name="Eickbush T."/>
            <person name="Evans J.D."/>
            <person name="Filipski A."/>
            <person name="Findeiss S."/>
            <person name="Freyhult E."/>
            <person name="Fulton L."/>
            <person name="Fulton R."/>
            <person name="Garcia A.C."/>
            <person name="Gardiner A."/>
            <person name="Garfield D.A."/>
            <person name="Garvin B.E."/>
            <person name="Gibson G."/>
            <person name="Gilbert D."/>
            <person name="Gnerre S."/>
            <person name="Godfrey J."/>
            <person name="Good R."/>
            <person name="Gotea V."/>
            <person name="Gravely B."/>
            <person name="Greenberg A.J."/>
            <person name="Griffiths-Jones S."/>
            <person name="Gross S."/>
            <person name="Guigo R."/>
            <person name="Gustafson E.A."/>
            <person name="Haerty W."/>
            <person name="Hahn M.W."/>
            <person name="Halligan D.L."/>
            <person name="Halpern A.L."/>
            <person name="Halter G.M."/>
            <person name="Han M.V."/>
            <person name="Heger A."/>
            <person name="Hillier L."/>
            <person name="Hinrichs A.S."/>
            <person name="Holmes I."/>
            <person name="Hoskins R.A."/>
            <person name="Hubisz M.J."/>
            <person name="Hultmark D."/>
            <person name="Huntley M.A."/>
            <person name="Jaffe D.B."/>
            <person name="Jagadeeshan S."/>
            <person name="Jeck W.R."/>
            <person name="Johnson J."/>
            <person name="Jones C.D."/>
            <person name="Jordan W.C."/>
            <person name="Karpen G.H."/>
            <person name="Kataoka E."/>
            <person name="Keightley P.D."/>
            <person name="Kheradpour P."/>
            <person name="Kirkness E.F."/>
            <person name="Koerich L.B."/>
            <person name="Kristiansen K."/>
            <person name="Kudrna D."/>
            <person name="Kulathinal R.J."/>
            <person name="Kumar S."/>
            <person name="Kwok R."/>
            <person name="Lander E."/>
            <person name="Langley C.H."/>
            <person name="Lapoint R."/>
            <person name="Lazzaro B.P."/>
            <person name="Lee S.J."/>
            <person name="Levesque L."/>
            <person name="Li R."/>
            <person name="Lin C.F."/>
            <person name="Lin M.F."/>
            <person name="Lindblad-Toh K."/>
            <person name="Llopart A."/>
            <person name="Long M."/>
            <person name="Low L."/>
            <person name="Lozovsky E."/>
            <person name="Lu J."/>
            <person name="Luo M."/>
            <person name="Machado C.A."/>
            <person name="Makalowski W."/>
            <person name="Marzo M."/>
            <person name="Matsuda M."/>
            <person name="Matzkin L."/>
            <person name="McAllister B."/>
            <person name="McBride C.S."/>
            <person name="McKernan B."/>
            <person name="McKernan K."/>
            <person name="Mendez-Lago M."/>
            <person name="Minx P."/>
            <person name="Mollenhauer M.U."/>
            <person name="Montooth K."/>
            <person name="Mount S.M."/>
            <person name="Mu X."/>
            <person name="Myers E."/>
            <person name="Negre B."/>
            <person name="Newfeld S."/>
            <person name="Nielsen R."/>
            <person name="Noor M.A."/>
            <person name="O'Grady P."/>
            <person name="Pachter L."/>
            <person name="Papaceit M."/>
            <person name="Parisi M.J."/>
            <person name="Parisi M."/>
            <person name="Parts L."/>
            <person name="Pedersen J.S."/>
            <person name="Pesole G."/>
            <person name="Phillippy A.M."/>
            <person name="Ponting C.P."/>
            <person name="Pop M."/>
            <person name="Porcelli D."/>
            <person name="Powell J.R."/>
            <person name="Prohaska S."/>
            <person name="Pruitt K."/>
            <person name="Puig M."/>
            <person name="Quesneville H."/>
            <person name="Ram K.R."/>
            <person name="Rand D."/>
            <person name="Rasmussen M.D."/>
            <person name="Reed L.K."/>
            <person name="Reenan R."/>
            <person name="Reily A."/>
            <person name="Remington K.A."/>
            <person name="Rieger T.T."/>
            <person name="Ritchie M.G."/>
            <person name="Robin C."/>
            <person name="Rogers Y.H."/>
            <person name="Rohde C."/>
            <person name="Rozas J."/>
            <person name="Rubenfield M.J."/>
            <person name="Ruiz A."/>
            <person name="Russo S."/>
            <person name="Salzberg S.L."/>
            <person name="Sanchez-Gracia A."/>
            <person name="Saranga D.J."/>
            <person name="Sato H."/>
            <person name="Schaeffer S.W."/>
            <person name="Schatz M.C."/>
            <person name="Schlenke T."/>
            <person name="Schwartz R."/>
            <person name="Segarra C."/>
            <person name="Singh R.S."/>
            <person name="Sirot L."/>
            <person name="Sirota M."/>
            <person name="Sisneros N.B."/>
            <person name="Smith C.D."/>
            <person name="Smith T.F."/>
            <person name="Spieth J."/>
            <person name="Stage D.E."/>
            <person name="Stark A."/>
            <person name="Stephan W."/>
            <person name="Strausberg R.L."/>
            <person name="Strempel S."/>
            <person name="Sturgill D."/>
            <person name="Sutton G."/>
            <person name="Sutton G.G."/>
            <person name="Tao W."/>
            <person name="Teichmann S."/>
            <person name="Tobari Y.N."/>
            <person name="Tomimura Y."/>
            <person name="Tsolas J.M."/>
            <person name="Valente V.L."/>
            <person name="Venter E."/>
            <person name="Venter J.C."/>
            <person name="Vicario S."/>
            <person name="Vieira F.G."/>
            <person name="Vilella A.J."/>
            <person name="Villasante A."/>
            <person name="Walenz B."/>
            <person name="Wang J."/>
            <person name="Wasserman M."/>
            <person name="Watts T."/>
            <person name="Wilson D."/>
            <person name="Wilson R.K."/>
            <person name="Wing R.A."/>
            <person name="Wolfner M.F."/>
            <person name="Wong A."/>
            <person name="Wong G.K."/>
            <person name="Wu C.I."/>
            <person name="Wu G."/>
            <person name="Yamamoto D."/>
            <person name="Yang H.P."/>
            <person name="Yang S.P."/>
            <person name="Yorke J.A."/>
            <person name="Yoshida K."/>
            <person name="Zdobnov E."/>
            <person name="Zhang P."/>
            <person name="Zhang Y."/>
            <person name="Zimin A.V."/>
            <person name="Baldwin J."/>
            <person name="Abdouelleil A."/>
            <person name="Abdulkadir J."/>
            <person name="Abebe A."/>
            <person name="Abera B."/>
            <person name="Abreu J."/>
            <person name="Acer S.C."/>
            <person name="Aftuck L."/>
            <person name="Alexander A."/>
            <person name="An P."/>
            <person name="Anderson E."/>
            <person name="Anderson S."/>
            <person name="Arachi H."/>
            <person name="Azer M."/>
            <person name="Bachantsang P."/>
            <person name="Barry A."/>
            <person name="Bayul T."/>
            <person name="Berlin A."/>
            <person name="Bessette D."/>
            <person name="Bloom T."/>
            <person name="Blye J."/>
            <person name="Boguslavskiy L."/>
            <person name="Bonnet C."/>
            <person name="Boukhgalter B."/>
            <person name="Bourzgui I."/>
            <person name="Brown A."/>
            <person name="Cahill P."/>
            <person name="Channer S."/>
            <person name="Cheshatsang Y."/>
            <person name="Chuda L."/>
            <person name="Citroen M."/>
            <person name="Collymore A."/>
            <person name="Cooke P."/>
            <person name="Costello M."/>
            <person name="D'Aco K."/>
            <person name="Daza R."/>
            <person name="De Haan G."/>
            <person name="DeGray S."/>
            <person name="DeMaso C."/>
            <person name="Dhargay N."/>
            <person name="Dooley K."/>
            <person name="Dooley E."/>
            <person name="Doricent M."/>
            <person name="Dorje P."/>
            <person name="Dorjee K."/>
            <person name="Dupes A."/>
            <person name="Elong R."/>
            <person name="Falk J."/>
            <person name="Farina A."/>
            <person name="Faro S."/>
            <person name="Ferguson D."/>
            <person name="Fisher S."/>
            <person name="Foley C.D."/>
            <person name="Franke A."/>
            <person name="Friedrich D."/>
            <person name="Gadbois L."/>
            <person name="Gearin G."/>
            <person name="Gearin C.R."/>
            <person name="Giannoukos G."/>
            <person name="Goode T."/>
            <person name="Graham J."/>
            <person name="Grandbois E."/>
            <person name="Grewal S."/>
            <person name="Gyaltsen K."/>
            <person name="Hafez N."/>
            <person name="Hagos B."/>
            <person name="Hall J."/>
            <person name="Henson C."/>
            <person name="Hollinger A."/>
            <person name="Honan T."/>
            <person name="Huard M.D."/>
            <person name="Hughes L."/>
            <person name="Hurhula B."/>
            <person name="Husby M.E."/>
            <person name="Kamat A."/>
            <person name="Kanga B."/>
            <person name="Kashin S."/>
            <person name="Khazanovich D."/>
            <person name="Kisner P."/>
            <person name="Lance K."/>
            <person name="Lara M."/>
            <person name="Lee W."/>
            <person name="Lennon N."/>
            <person name="Letendre F."/>
            <person name="LeVine R."/>
            <person name="Lipovsky A."/>
            <person name="Liu X."/>
            <person name="Liu J."/>
            <person name="Liu S."/>
            <person name="Lokyitsang T."/>
            <person name="Lokyitsang Y."/>
            <person name="Lubonja R."/>
            <person name="Lui A."/>
            <person name="MacDonald P."/>
            <person name="Magnisalis V."/>
            <person name="Maru K."/>
            <person name="Matthews C."/>
            <person name="McCusker W."/>
            <person name="McDonough S."/>
            <person name="Mehta T."/>
            <person name="Meldrim J."/>
            <person name="Meneus L."/>
            <person name="Mihai O."/>
            <person name="Mihalev A."/>
            <person name="Mihova T."/>
            <person name="Mittelman R."/>
            <person name="Mlenga V."/>
            <person name="Montmayeur A."/>
            <person name="Mulrain L."/>
            <person name="Navidi A."/>
            <person name="Naylor J."/>
            <person name="Negash T."/>
            <person name="Nguyen T."/>
            <person name="Nguyen N."/>
            <person name="Nicol R."/>
            <person name="Norbu C."/>
            <person name="Norbu N."/>
            <person name="Novod N."/>
            <person name="O'Neill B."/>
            <person name="Osman S."/>
            <person name="Markiewicz E."/>
            <person name="Oyono O.L."/>
            <person name="Patti C."/>
            <person name="Phunkhang P."/>
            <person name="Pierre F."/>
            <person name="Priest M."/>
            <person name="Raghuraman S."/>
            <person name="Rege F."/>
            <person name="Reyes R."/>
            <person name="Rise C."/>
            <person name="Rogov P."/>
            <person name="Ross K."/>
            <person name="Ryan E."/>
            <person name="Settipalli S."/>
            <person name="Shea T."/>
            <person name="Sherpa N."/>
            <person name="Shi L."/>
            <person name="Shih D."/>
            <person name="Sparrow T."/>
            <person name="Spaulding J."/>
            <person name="Stalker J."/>
            <person name="Stange-Thomann N."/>
            <person name="Stavropoulos S."/>
            <person name="Stone C."/>
            <person name="Strader C."/>
            <person name="Tesfaye S."/>
            <person name="Thomson T."/>
            <person name="Thoulutsang Y."/>
            <person name="Thoulutsang D."/>
            <person name="Topham K."/>
            <person name="Topping I."/>
            <person name="Tsamla T."/>
            <person name="Vassiliev H."/>
            <person name="Vo A."/>
            <person name="Wangchuk T."/>
            <person name="Wangdi T."/>
            <person name="Weiand M."/>
            <person name="Wilkinson J."/>
            <person name="Wilson A."/>
            <person name="Yadav S."/>
            <person name="Young G."/>
            <person name="Yu Q."/>
            <person name="Zembek L."/>
            <person name="Zhong D."/>
            <person name="Zimmer A."/>
            <person name="Zwirko Z."/>
            <person name="Jaffe D.B."/>
            <person name="Alvarez P."/>
            <person name="Brockman W."/>
            <person name="Butler J."/>
            <person name="Chin C."/>
            <person name="Gnerre S."/>
            <person name="Grabherr M."/>
            <person name="Kleber M."/>
            <person name="Mauceli E."/>
            <person name="MacCallum I."/>
        </authorList>
    </citation>
    <scope>NUCLEOTIDE SEQUENCE [LARGE SCALE GENOMIC DNA]</scope>
    <source>
        <strain evidence="2">Tucson 14030-0811.24</strain>
    </source>
</reference>
<protein>
    <submittedName>
        <fullName evidence="1">Uncharacterized protein</fullName>
    </submittedName>
</protein>
<accession>A0A0Q9WQN0</accession>
<evidence type="ECO:0000313" key="1">
    <source>
        <dbReference type="EMBL" id="KRF98490.1"/>
    </source>
</evidence>
<gene>
    <name evidence="1" type="primary">Dwil\GK27435</name>
    <name evidence="1" type="ORF">Dwil_GK27435</name>
</gene>
<name>A0A0Q9WQN0_DROWI</name>
<evidence type="ECO:0000313" key="2">
    <source>
        <dbReference type="Proteomes" id="UP000007798"/>
    </source>
</evidence>
<organism evidence="1 2">
    <name type="scientific">Drosophila willistoni</name>
    <name type="common">Fruit fly</name>
    <dbReference type="NCBI Taxonomy" id="7260"/>
    <lineage>
        <taxon>Eukaryota</taxon>
        <taxon>Metazoa</taxon>
        <taxon>Ecdysozoa</taxon>
        <taxon>Arthropoda</taxon>
        <taxon>Hexapoda</taxon>
        <taxon>Insecta</taxon>
        <taxon>Pterygota</taxon>
        <taxon>Neoptera</taxon>
        <taxon>Endopterygota</taxon>
        <taxon>Diptera</taxon>
        <taxon>Brachycera</taxon>
        <taxon>Muscomorpha</taxon>
        <taxon>Ephydroidea</taxon>
        <taxon>Drosophilidae</taxon>
        <taxon>Drosophila</taxon>
        <taxon>Sophophora</taxon>
    </lineage>
</organism>
<dbReference type="EMBL" id="CH963857">
    <property type="protein sequence ID" value="KRF98490.1"/>
    <property type="molecule type" value="Genomic_DNA"/>
</dbReference>
<dbReference type="Proteomes" id="UP000007798">
    <property type="component" value="Unassembled WGS sequence"/>
</dbReference>
<keyword evidence="2" id="KW-1185">Reference proteome</keyword>
<proteinExistence type="predicted"/>
<dbReference type="InParanoid" id="A0A0Q9WQN0"/>
<dbReference type="AlphaFoldDB" id="A0A0Q9WQN0"/>